<feature type="domain" description="Heterokaryon incompatibility" evidence="1">
    <location>
        <begin position="18"/>
        <end position="68"/>
    </location>
</feature>
<reference evidence="2 3" key="1">
    <citation type="journal article" date="2025" name="Microbiol. Resour. Announc.">
        <title>Draft genome sequences for Neonectria magnoliae and Neonectria punicea, canker pathogens of Liriodendron tulipifera and Acer saccharum in West Virginia.</title>
        <authorList>
            <person name="Petronek H.M."/>
            <person name="Kasson M.T."/>
            <person name="Metheny A.M."/>
            <person name="Stauder C.M."/>
            <person name="Lovett B."/>
            <person name="Lynch S.C."/>
            <person name="Garnas J.R."/>
            <person name="Kasson L.R."/>
            <person name="Stajich J.E."/>
        </authorList>
    </citation>
    <scope>NUCLEOTIDE SEQUENCE [LARGE SCALE GENOMIC DNA]</scope>
    <source>
        <strain evidence="2 3">NRRL 64653</strain>
    </source>
</reference>
<name>A0ABR1GIB0_9HYPO</name>
<dbReference type="Proteomes" id="UP001498476">
    <property type="component" value="Unassembled WGS sequence"/>
</dbReference>
<dbReference type="PANTHER" id="PTHR39596:SF2">
    <property type="entry name" value="HET DOMAIN PROTEIN (AFU_ORTHOLOGUE AFUA_1G17550)-RELATED"/>
    <property type="match status" value="1"/>
</dbReference>
<dbReference type="PANTHER" id="PTHR39596">
    <property type="match status" value="1"/>
</dbReference>
<sequence length="133" mass="15181">MNGKFATLGSMKLDVSRMSSDLRTEWFWFDTLCIPVGTTDDDVTLKFKAINQMAAIYSCAMQVLVIDSTVEKMNIAEIDVCELFSRVSSMAWMTRCWTFQEAALAGDRQIQTVEISFDPLRVPLEKDHRARIE</sequence>
<gene>
    <name evidence="2" type="ORF">QQX98_012749</name>
</gene>
<comment type="caution">
    <text evidence="2">The sequence shown here is derived from an EMBL/GenBank/DDBJ whole genome shotgun (WGS) entry which is preliminary data.</text>
</comment>
<dbReference type="InterPro" id="IPR010730">
    <property type="entry name" value="HET"/>
</dbReference>
<evidence type="ECO:0000259" key="1">
    <source>
        <dbReference type="Pfam" id="PF06985"/>
    </source>
</evidence>
<proteinExistence type="predicted"/>
<accession>A0ABR1GIB0</accession>
<organism evidence="2 3">
    <name type="scientific">Neonectria punicea</name>
    <dbReference type="NCBI Taxonomy" id="979145"/>
    <lineage>
        <taxon>Eukaryota</taxon>
        <taxon>Fungi</taxon>
        <taxon>Dikarya</taxon>
        <taxon>Ascomycota</taxon>
        <taxon>Pezizomycotina</taxon>
        <taxon>Sordariomycetes</taxon>
        <taxon>Hypocreomycetidae</taxon>
        <taxon>Hypocreales</taxon>
        <taxon>Nectriaceae</taxon>
        <taxon>Neonectria</taxon>
    </lineage>
</organism>
<protein>
    <recommendedName>
        <fullName evidence="1">Heterokaryon incompatibility domain-containing protein</fullName>
    </recommendedName>
</protein>
<dbReference type="Pfam" id="PF06985">
    <property type="entry name" value="HET"/>
    <property type="match status" value="1"/>
</dbReference>
<evidence type="ECO:0000313" key="3">
    <source>
        <dbReference type="Proteomes" id="UP001498476"/>
    </source>
</evidence>
<evidence type="ECO:0000313" key="2">
    <source>
        <dbReference type="EMBL" id="KAK7397881.1"/>
    </source>
</evidence>
<keyword evidence="3" id="KW-1185">Reference proteome</keyword>
<dbReference type="EMBL" id="JAZAVJ010000414">
    <property type="protein sequence ID" value="KAK7397881.1"/>
    <property type="molecule type" value="Genomic_DNA"/>
</dbReference>